<dbReference type="PANTHER" id="PTHR46163">
    <property type="entry name" value="TYROSINE-PROTEIN PHOSPHATASE-RELATED"/>
    <property type="match status" value="1"/>
</dbReference>
<evidence type="ECO:0008006" key="7">
    <source>
        <dbReference type="Google" id="ProtNLM"/>
    </source>
</evidence>
<dbReference type="InterPro" id="IPR029021">
    <property type="entry name" value="Prot-tyrosine_phosphatase-like"/>
</dbReference>
<dbReference type="Gene3D" id="3.90.190.10">
    <property type="entry name" value="Protein tyrosine phosphatase superfamily"/>
    <property type="match status" value="1"/>
</dbReference>
<dbReference type="InterPro" id="IPR052782">
    <property type="entry name" value="Oocyte-zygote_transition_reg"/>
</dbReference>
<dbReference type="SMART" id="SM00404">
    <property type="entry name" value="PTPc_motif"/>
    <property type="match status" value="1"/>
</dbReference>
<dbReference type="CDD" id="cd00047">
    <property type="entry name" value="PTPc"/>
    <property type="match status" value="1"/>
</dbReference>
<feature type="compositionally biased region" description="Basic and acidic residues" evidence="1">
    <location>
        <begin position="52"/>
        <end position="63"/>
    </location>
</feature>
<gene>
    <name evidence="4" type="primary">Bm9954</name>
    <name evidence="4" type="ORF">BM_BM9954</name>
</gene>
<proteinExistence type="predicted"/>
<reference evidence="4" key="2">
    <citation type="submission" date="2019-04" db="EMBL/GenBank/DDBJ databases">
        <authorList>
            <person name="Howe K."/>
            <person name="Paulini M."/>
            <person name="Williams G."/>
        </authorList>
    </citation>
    <scope>NUCLEOTIDE SEQUENCE [LARGE SCALE GENOMIC DNA]</scope>
    <source>
        <strain evidence="4">FR3</strain>
    </source>
</reference>
<dbReference type="GO" id="GO:0004725">
    <property type="term" value="F:protein tyrosine phosphatase activity"/>
    <property type="evidence" value="ECO:0007669"/>
    <property type="project" value="InterPro"/>
</dbReference>
<feature type="compositionally biased region" description="Polar residues" evidence="1">
    <location>
        <begin position="239"/>
        <end position="251"/>
    </location>
</feature>
<dbReference type="RefSeq" id="XP_042937829.1">
    <property type="nucleotide sequence ID" value="XM_043081895.1"/>
</dbReference>
<protein>
    <recommendedName>
        <fullName evidence="7">Protein-tyrosine phosphatase containing protein</fullName>
    </recommendedName>
</protein>
<dbReference type="AlphaFoldDB" id="A0A4E9FNG7"/>
<evidence type="ECO:0000313" key="5">
    <source>
        <dbReference type="Proteomes" id="UP000006672"/>
    </source>
</evidence>
<feature type="compositionally biased region" description="Polar residues" evidence="1">
    <location>
        <begin position="1"/>
        <end position="37"/>
    </location>
</feature>
<name>A0A4E9FNG7_BRUMA</name>
<keyword evidence="5" id="KW-1185">Reference proteome</keyword>
<evidence type="ECO:0000259" key="3">
    <source>
        <dbReference type="PROSITE" id="PS50056"/>
    </source>
</evidence>
<organism evidence="4">
    <name type="scientific">Brugia malayi</name>
    <name type="common">Filarial nematode worm</name>
    <dbReference type="NCBI Taxonomy" id="6279"/>
    <lineage>
        <taxon>Eukaryota</taxon>
        <taxon>Metazoa</taxon>
        <taxon>Ecdysozoa</taxon>
        <taxon>Nematoda</taxon>
        <taxon>Chromadorea</taxon>
        <taxon>Rhabditida</taxon>
        <taxon>Spirurina</taxon>
        <taxon>Spiruromorpha</taxon>
        <taxon>Filarioidea</taxon>
        <taxon>Onchocercidae</taxon>
        <taxon>Brugia</taxon>
    </lineage>
</organism>
<feature type="compositionally biased region" description="Basic residues" evidence="1">
    <location>
        <begin position="91"/>
        <end position="113"/>
    </location>
</feature>
<dbReference type="PRINTS" id="PR00700">
    <property type="entry name" value="PRTYPHPHTASE"/>
</dbReference>
<dbReference type="WBParaSite" id="Bm9954.1">
    <property type="protein sequence ID" value="Bm9954.1"/>
    <property type="gene ID" value="WBGene00230215"/>
</dbReference>
<dbReference type="PROSITE" id="PS50055">
    <property type="entry name" value="TYR_PHOSPHATASE_PTP"/>
    <property type="match status" value="1"/>
</dbReference>
<dbReference type="PANTHER" id="PTHR46163:SF15">
    <property type="entry name" value="TYROSINE-PROTEIN PHOSPHATASE DOMAIN-CONTAINING PROTEIN"/>
    <property type="match status" value="1"/>
</dbReference>
<dbReference type="SMART" id="SM00194">
    <property type="entry name" value="PTPc"/>
    <property type="match status" value="1"/>
</dbReference>
<dbReference type="InterPro" id="IPR000242">
    <property type="entry name" value="PTP_cat"/>
</dbReference>
<feature type="domain" description="Tyrosine specific protein phosphatases" evidence="3">
    <location>
        <begin position="487"/>
        <end position="537"/>
    </location>
</feature>
<dbReference type="InterPro" id="IPR000387">
    <property type="entry name" value="Tyr_Pase_dom"/>
</dbReference>
<feature type="domain" description="Tyrosine-protein phosphatase" evidence="2">
    <location>
        <begin position="315"/>
        <end position="546"/>
    </location>
</feature>
<dbReference type="Pfam" id="PF00102">
    <property type="entry name" value="Y_phosphatase"/>
    <property type="match status" value="1"/>
</dbReference>
<evidence type="ECO:0000259" key="2">
    <source>
        <dbReference type="PROSITE" id="PS50055"/>
    </source>
</evidence>
<evidence type="ECO:0000256" key="1">
    <source>
        <dbReference type="SAM" id="MobiDB-lite"/>
    </source>
</evidence>
<dbReference type="PROSITE" id="PS50056">
    <property type="entry name" value="TYR_PHOSPHATASE_2"/>
    <property type="match status" value="1"/>
</dbReference>
<reference evidence="6" key="3">
    <citation type="submission" date="2022-04" db="UniProtKB">
        <authorList>
            <consortium name="WormBaseParasite"/>
        </authorList>
    </citation>
    <scope>IDENTIFICATION</scope>
</reference>
<dbReference type="SUPFAM" id="SSF52799">
    <property type="entry name" value="(Phosphotyrosine protein) phosphatases II"/>
    <property type="match status" value="1"/>
</dbReference>
<sequence>MQPNDFANSYSTFDNRSVESKQSSRNPNVEFNGTNKPSVYGQEQRLQSGHVSESEGEPHRSRESSSYICPERNYASRYGMDLQPDLLMKPDRRRHRRHEKRHSHRSKHEHWKHRHHQSKIKFYDKRICDKFWKSLCGFFKTKEKHHRKHRRHRKHGKHRHRVWEQALTGEGYPTVQGAISANSPLEEKILQTVPPLQSTIPGNSTWPEAVDQKRKGNEEKIEEKEKSSEKVTKSTSVEQMQQKTQEIISRTKTSEESSPVKREPIDDDNQQMRQKRKIIQFIEGIAKVGMEKMKDEFVHCRTFIPNAVTRIAHDQNLKRCRFPDVICIDQTRVVLKTRDGDSDFIHASRVPLGDNPNEIIITQLPLSNTVKHFWEMVWQENVRTILLFLTLNEWKQHGENIQLIPGKGKCLHIEDIVVLTHKNEVNITRDWLVREYYLSKNDETRRILWYHYSAWEPNRSPKDCEHLWPLHSSLRKMRRPYVCMSLAGAGRAGCYAALEWAHLMLHDKRASAINIVECVRKVRMYRMHAVQTIAQFQFLYMGIQRHIFLVEKFRKEISSEQSIFEATKKCSLIEYNYYRSGGYPTDDDFDL</sequence>
<accession>A0A4E9FNG7</accession>
<feature type="region of interest" description="Disordered" evidence="1">
    <location>
        <begin position="1"/>
        <end position="113"/>
    </location>
</feature>
<dbReference type="EMBL" id="CAAKNF010000195">
    <property type="protein sequence ID" value="VIO98532.1"/>
    <property type="molecule type" value="Genomic_DNA"/>
</dbReference>
<feature type="compositionally biased region" description="Polar residues" evidence="1">
    <location>
        <begin position="195"/>
        <end position="206"/>
    </location>
</feature>
<reference evidence="5" key="1">
    <citation type="journal article" date="2007" name="Science">
        <title>Draft genome of the filarial nematode parasite Brugia malayi.</title>
        <authorList>
            <person name="Ghedin E."/>
            <person name="Wang S."/>
            <person name="Spiro D."/>
            <person name="Caler E."/>
            <person name="Zhao Q."/>
            <person name="Crabtree J."/>
            <person name="Allen J.E."/>
            <person name="Delcher A.L."/>
            <person name="Guiliano D.B."/>
            <person name="Miranda-Saavedra D."/>
            <person name="Angiuoli S.V."/>
            <person name="Creasy T."/>
            <person name="Amedeo P."/>
            <person name="Haas B."/>
            <person name="El-Sayed N.M."/>
            <person name="Wortman J.R."/>
            <person name="Feldblyum T."/>
            <person name="Tallon L."/>
            <person name="Schatz M."/>
            <person name="Shumway M."/>
            <person name="Koo H."/>
            <person name="Salzberg S.L."/>
            <person name="Schobel S."/>
            <person name="Pertea M."/>
            <person name="Pop M."/>
            <person name="White O."/>
            <person name="Barton G.J."/>
            <person name="Carlow C.K."/>
            <person name="Crawford M.J."/>
            <person name="Daub J."/>
            <person name="Dimmic M.W."/>
            <person name="Estes C.F."/>
            <person name="Foster J.M."/>
            <person name="Ganatra M."/>
            <person name="Gregory W.F."/>
            <person name="Johnson N.M."/>
            <person name="Jin J."/>
            <person name="Komuniecki R."/>
            <person name="Korf I."/>
            <person name="Kumar S."/>
            <person name="Laney S."/>
            <person name="Li B.W."/>
            <person name="Li W."/>
            <person name="Lindblom T.H."/>
            <person name="Lustigman S."/>
            <person name="Ma D."/>
            <person name="Maina C.V."/>
            <person name="Martin D.M."/>
            <person name="McCarter J.P."/>
            <person name="McReynolds L."/>
            <person name="Mitreva M."/>
            <person name="Nutman T.B."/>
            <person name="Parkinson J."/>
            <person name="Peregrin-Alvarez J.M."/>
            <person name="Poole C."/>
            <person name="Ren Q."/>
            <person name="Saunders L."/>
            <person name="Sluder A.E."/>
            <person name="Smith K."/>
            <person name="Stanke M."/>
            <person name="Unnasch T.R."/>
            <person name="Ware J."/>
            <person name="Wei A.D."/>
            <person name="Weil G."/>
            <person name="Williams D.J."/>
            <person name="Zhang Y."/>
            <person name="Williams S.A."/>
            <person name="Fraser-Liggett C."/>
            <person name="Slatko B."/>
            <person name="Blaxter M.L."/>
            <person name="Scott A.L."/>
        </authorList>
    </citation>
    <scope>NUCLEOTIDE SEQUENCE</scope>
    <source>
        <strain evidence="5">FR3</strain>
    </source>
</reference>
<feature type="compositionally biased region" description="Basic and acidic residues" evidence="1">
    <location>
        <begin position="210"/>
        <end position="232"/>
    </location>
</feature>
<dbReference type="CTD" id="6105234"/>
<dbReference type="OrthoDB" id="5825157at2759"/>
<accession>A0A8L7TMK5</accession>
<feature type="compositionally biased region" description="Basic and acidic residues" evidence="1">
    <location>
        <begin position="252"/>
        <end position="264"/>
    </location>
</feature>
<evidence type="ECO:0000313" key="4">
    <source>
        <dbReference type="EMBL" id="VIO98532.1"/>
    </source>
</evidence>
<dbReference type="KEGG" id="bmy:BM_BM9954"/>
<feature type="region of interest" description="Disordered" evidence="1">
    <location>
        <begin position="195"/>
        <end position="271"/>
    </location>
</feature>
<dbReference type="GeneID" id="6105234"/>
<dbReference type="Proteomes" id="UP000006672">
    <property type="component" value="Unassembled WGS sequence"/>
</dbReference>
<dbReference type="InterPro" id="IPR003595">
    <property type="entry name" value="Tyr_Pase_cat"/>
</dbReference>
<evidence type="ECO:0000313" key="6">
    <source>
        <dbReference type="WBParaSite" id="Bm9954.1"/>
    </source>
</evidence>